<reference evidence="2" key="1">
    <citation type="submission" date="2017-04" db="EMBL/GenBank/DDBJ databases">
        <authorList>
            <person name="Varghese N."/>
            <person name="Submissions S."/>
        </authorList>
    </citation>
    <scope>NUCLEOTIDE SEQUENCE [LARGE SCALE GENOMIC DNA]</scope>
    <source>
        <strain evidence="2">DSM 16537</strain>
    </source>
</reference>
<keyword evidence="2" id="KW-1185">Reference proteome</keyword>
<sequence>MLNAFWHILIKPCFTSSNPIKEKLKMNNWCGSATADKFNRQGFVIVWGITKNYLKFYPTQDGIKYLSSMKMFG</sequence>
<evidence type="ECO:0000313" key="1">
    <source>
        <dbReference type="EMBL" id="SMD44570.1"/>
    </source>
</evidence>
<dbReference type="EMBL" id="LT838813">
    <property type="protein sequence ID" value="SMD44570.1"/>
    <property type="molecule type" value="Genomic_DNA"/>
</dbReference>
<name>A0A1W2H6J0_9BACT</name>
<gene>
    <name evidence="1" type="ORF">SAMN00777080_3194</name>
</gene>
<dbReference type="STRING" id="758820.SAMN00777080_3194"/>
<dbReference type="AlphaFoldDB" id="A0A1W2H6J0"/>
<organism evidence="1 2">
    <name type="scientific">Aquiflexum balticum DSM 16537</name>
    <dbReference type="NCBI Taxonomy" id="758820"/>
    <lineage>
        <taxon>Bacteria</taxon>
        <taxon>Pseudomonadati</taxon>
        <taxon>Bacteroidota</taxon>
        <taxon>Cytophagia</taxon>
        <taxon>Cytophagales</taxon>
        <taxon>Cyclobacteriaceae</taxon>
        <taxon>Aquiflexum</taxon>
    </lineage>
</organism>
<accession>A0A1W2H6J0</accession>
<proteinExistence type="predicted"/>
<protein>
    <submittedName>
        <fullName evidence="1">Uncharacterized protein</fullName>
    </submittedName>
</protein>
<evidence type="ECO:0000313" key="2">
    <source>
        <dbReference type="Proteomes" id="UP000192333"/>
    </source>
</evidence>
<dbReference type="Proteomes" id="UP000192333">
    <property type="component" value="Chromosome I"/>
</dbReference>